<evidence type="ECO:0000313" key="2">
    <source>
        <dbReference type="Proteomes" id="UP001596548"/>
    </source>
</evidence>
<comment type="caution">
    <text evidence="1">The sequence shown here is derived from an EMBL/GenBank/DDBJ whole genome shotgun (WGS) entry which is preliminary data.</text>
</comment>
<dbReference type="Proteomes" id="UP001596548">
    <property type="component" value="Unassembled WGS sequence"/>
</dbReference>
<sequence>MSAEDPQVVASELRRRGLPVHRADDVIGTDEQLREIFTSARLGGWDGTRAPRPRHINLGRLIAVGGVSSLDSRRTTP</sequence>
<name>A0ABW2HSV3_9ACTN</name>
<reference evidence="2" key="1">
    <citation type="journal article" date="2019" name="Int. J. Syst. Evol. Microbiol.">
        <title>The Global Catalogue of Microorganisms (GCM) 10K type strain sequencing project: providing services to taxonomists for standard genome sequencing and annotation.</title>
        <authorList>
            <consortium name="The Broad Institute Genomics Platform"/>
            <consortium name="The Broad Institute Genome Sequencing Center for Infectious Disease"/>
            <person name="Wu L."/>
            <person name="Ma J."/>
        </authorList>
    </citation>
    <scope>NUCLEOTIDE SEQUENCE [LARGE SCALE GENOMIC DNA]</scope>
    <source>
        <strain evidence="2">XZYJT-10</strain>
    </source>
</reference>
<gene>
    <name evidence="1" type="ORF">ACFQS1_19825</name>
</gene>
<protein>
    <submittedName>
        <fullName evidence="1">Uncharacterized protein</fullName>
    </submittedName>
</protein>
<dbReference type="RefSeq" id="WP_378970314.1">
    <property type="nucleotide sequence ID" value="NZ_JBHTBJ010000013.1"/>
</dbReference>
<accession>A0ABW2HSV3</accession>
<keyword evidence="2" id="KW-1185">Reference proteome</keyword>
<proteinExistence type="predicted"/>
<organism evidence="1 2">
    <name type="scientific">Paractinoplanes rhizophilus</name>
    <dbReference type="NCBI Taxonomy" id="1416877"/>
    <lineage>
        <taxon>Bacteria</taxon>
        <taxon>Bacillati</taxon>
        <taxon>Actinomycetota</taxon>
        <taxon>Actinomycetes</taxon>
        <taxon>Micromonosporales</taxon>
        <taxon>Micromonosporaceae</taxon>
        <taxon>Paractinoplanes</taxon>
    </lineage>
</organism>
<evidence type="ECO:0000313" key="1">
    <source>
        <dbReference type="EMBL" id="MFC7276248.1"/>
    </source>
</evidence>
<dbReference type="EMBL" id="JBHTBJ010000013">
    <property type="protein sequence ID" value="MFC7276248.1"/>
    <property type="molecule type" value="Genomic_DNA"/>
</dbReference>